<dbReference type="Proteomes" id="UP000248926">
    <property type="component" value="Unassembled WGS sequence"/>
</dbReference>
<dbReference type="Gene3D" id="1.25.40.10">
    <property type="entry name" value="Tetratricopeptide repeat domain"/>
    <property type="match status" value="1"/>
</dbReference>
<dbReference type="Pfam" id="PF00990">
    <property type="entry name" value="GGDEF"/>
    <property type="match status" value="1"/>
</dbReference>
<evidence type="ECO:0000313" key="8">
    <source>
        <dbReference type="Proteomes" id="UP000248926"/>
    </source>
</evidence>
<dbReference type="SMART" id="SM00267">
    <property type="entry name" value="GGDEF"/>
    <property type="match status" value="1"/>
</dbReference>
<comment type="cofactor">
    <cofactor evidence="1">
        <name>Mg(2+)</name>
        <dbReference type="ChEBI" id="CHEBI:18420"/>
    </cofactor>
</comment>
<dbReference type="Gene3D" id="3.30.70.270">
    <property type="match status" value="1"/>
</dbReference>
<evidence type="ECO:0000256" key="5">
    <source>
        <dbReference type="SAM" id="SignalP"/>
    </source>
</evidence>
<keyword evidence="5" id="KW-0732">Signal</keyword>
<dbReference type="InterPro" id="IPR000160">
    <property type="entry name" value="GGDEF_dom"/>
</dbReference>
<evidence type="ECO:0000256" key="4">
    <source>
        <dbReference type="SAM" id="Phobius"/>
    </source>
</evidence>
<dbReference type="RefSeq" id="WP_238149840.1">
    <property type="nucleotide sequence ID" value="NZ_NFZS01000005.1"/>
</dbReference>
<dbReference type="PANTHER" id="PTHR45138">
    <property type="entry name" value="REGULATORY COMPONENTS OF SENSORY TRANSDUCTION SYSTEM"/>
    <property type="match status" value="1"/>
</dbReference>
<reference evidence="7 8" key="1">
    <citation type="journal article" date="2018" name="Genet. Mol. Biol.">
        <title>The genome sequence of Dyella jiangningensis FCAV SCS01 from a lignocellulose-decomposing microbial consortium metagenome reveals potential for biotechnological applications.</title>
        <authorList>
            <person name="Desiderato J.G."/>
            <person name="Alvarenga D.O."/>
            <person name="Constancio M.T.L."/>
            <person name="Alves L.M.C."/>
            <person name="Varani A.M."/>
        </authorList>
    </citation>
    <scope>NUCLEOTIDE SEQUENCE [LARGE SCALE GENOMIC DNA]</scope>
    <source>
        <strain evidence="7 8">FCAV SCS01</strain>
    </source>
</reference>
<dbReference type="SUPFAM" id="SSF55073">
    <property type="entry name" value="Nucleotide cyclase"/>
    <property type="match status" value="1"/>
</dbReference>
<dbReference type="CDD" id="cd01949">
    <property type="entry name" value="GGDEF"/>
    <property type="match status" value="1"/>
</dbReference>
<protein>
    <recommendedName>
        <fullName evidence="2">diguanylate cyclase</fullName>
        <ecNumber evidence="2">2.7.7.65</ecNumber>
    </recommendedName>
</protein>
<dbReference type="InterPro" id="IPR011990">
    <property type="entry name" value="TPR-like_helical_dom_sf"/>
</dbReference>
<feature type="chain" id="PRO_5016444777" description="diguanylate cyclase" evidence="5">
    <location>
        <begin position="29"/>
        <end position="591"/>
    </location>
</feature>
<keyword evidence="4" id="KW-1133">Transmembrane helix</keyword>
<dbReference type="AlphaFoldDB" id="A0A328P0G3"/>
<keyword evidence="8" id="KW-1185">Reference proteome</keyword>
<dbReference type="FunFam" id="3.30.70.270:FF:000001">
    <property type="entry name" value="Diguanylate cyclase domain protein"/>
    <property type="match status" value="1"/>
</dbReference>
<organism evidence="7 8">
    <name type="scientific">Dyella jiangningensis</name>
    <dbReference type="NCBI Taxonomy" id="1379159"/>
    <lineage>
        <taxon>Bacteria</taxon>
        <taxon>Pseudomonadati</taxon>
        <taxon>Pseudomonadota</taxon>
        <taxon>Gammaproteobacteria</taxon>
        <taxon>Lysobacterales</taxon>
        <taxon>Rhodanobacteraceae</taxon>
        <taxon>Dyella</taxon>
    </lineage>
</organism>
<dbReference type="EC" id="2.7.7.65" evidence="2"/>
<keyword evidence="4" id="KW-0472">Membrane</keyword>
<dbReference type="GO" id="GO:0052621">
    <property type="term" value="F:diguanylate cyclase activity"/>
    <property type="evidence" value="ECO:0007669"/>
    <property type="project" value="UniProtKB-EC"/>
</dbReference>
<proteinExistence type="predicted"/>
<sequence length="591" mass="66143">MPRRWHRFTPWAALAAMAFCVTIRPSFAQTHSADLGVQLEQAESLRTADHPRFLARLNLLRSQAAAMSMRERWHLRYLEAWEASFQGDYVNAEPRLRDVIDHSDDPALAVKASAILMGDWGSNKRYEEAFELANQLVEKLPGTQDKLARFVALSYLSQLLRSAGQYELAANYAHDMAQDLPAGETACKPLAMRITALYETRKLTSSSPELQEALDACQAARDSVFTNALWLVKSDLHLDENEPLKAVQLLLRIAPSVRSDQYYSNMLTTQVQLAQAYLKLGKDDAARKAAQAALALSDPGDISETLRDAYRVLYSLDKKQGNTAAALADYEHYVAQDVGYLNDVSARALAYAMAKQHVIVQKLETEKLSRENNILRLKQALDAKAVETIRLYVVLLLLVLASAVFWLLRLKRSQLHFKKLSSIDGLTGVYNHQHFMGEAGKALHLLERRQGMACLFFIDLDNFKHINDTHGHATGDAVLRRTVTICRQQLRPTDLFGRLGGEEFGILLLDCTREQGMRIAERIRRAIDVAKLEGDAGIVTFSASVGLASTEYCGHDLQRLCREADAALYRAKRAGRNRVVSDTEEDGLVEA</sequence>
<dbReference type="InterPro" id="IPR043128">
    <property type="entry name" value="Rev_trsase/Diguanyl_cyclase"/>
</dbReference>
<feature type="domain" description="GGDEF" evidence="6">
    <location>
        <begin position="451"/>
        <end position="584"/>
    </location>
</feature>
<keyword evidence="4" id="KW-0812">Transmembrane</keyword>
<evidence type="ECO:0000259" key="6">
    <source>
        <dbReference type="PROSITE" id="PS50887"/>
    </source>
</evidence>
<gene>
    <name evidence="7" type="ORF">CA260_19060</name>
</gene>
<dbReference type="PROSITE" id="PS50887">
    <property type="entry name" value="GGDEF"/>
    <property type="match status" value="1"/>
</dbReference>
<comment type="catalytic activity">
    <reaction evidence="3">
        <text>2 GTP = 3',3'-c-di-GMP + 2 diphosphate</text>
        <dbReference type="Rhea" id="RHEA:24898"/>
        <dbReference type="ChEBI" id="CHEBI:33019"/>
        <dbReference type="ChEBI" id="CHEBI:37565"/>
        <dbReference type="ChEBI" id="CHEBI:58805"/>
        <dbReference type="EC" id="2.7.7.65"/>
    </reaction>
</comment>
<evidence type="ECO:0000256" key="2">
    <source>
        <dbReference type="ARBA" id="ARBA00012528"/>
    </source>
</evidence>
<dbReference type="PANTHER" id="PTHR45138:SF9">
    <property type="entry name" value="DIGUANYLATE CYCLASE DGCM-RELATED"/>
    <property type="match status" value="1"/>
</dbReference>
<dbReference type="InterPro" id="IPR029787">
    <property type="entry name" value="Nucleotide_cyclase"/>
</dbReference>
<dbReference type="EMBL" id="NFZS01000005">
    <property type="protein sequence ID" value="RAO74901.1"/>
    <property type="molecule type" value="Genomic_DNA"/>
</dbReference>
<feature type="signal peptide" evidence="5">
    <location>
        <begin position="1"/>
        <end position="28"/>
    </location>
</feature>
<evidence type="ECO:0000256" key="3">
    <source>
        <dbReference type="ARBA" id="ARBA00034247"/>
    </source>
</evidence>
<comment type="caution">
    <text evidence="7">The sequence shown here is derived from an EMBL/GenBank/DDBJ whole genome shotgun (WGS) entry which is preliminary data.</text>
</comment>
<evidence type="ECO:0000313" key="7">
    <source>
        <dbReference type="EMBL" id="RAO74901.1"/>
    </source>
</evidence>
<dbReference type="NCBIfam" id="TIGR00254">
    <property type="entry name" value="GGDEF"/>
    <property type="match status" value="1"/>
</dbReference>
<dbReference type="SUPFAM" id="SSF48452">
    <property type="entry name" value="TPR-like"/>
    <property type="match status" value="1"/>
</dbReference>
<name>A0A328P0G3_9GAMM</name>
<dbReference type="InterPro" id="IPR050469">
    <property type="entry name" value="Diguanylate_Cyclase"/>
</dbReference>
<feature type="transmembrane region" description="Helical" evidence="4">
    <location>
        <begin position="389"/>
        <end position="408"/>
    </location>
</feature>
<accession>A0A328P0G3</accession>
<evidence type="ECO:0000256" key="1">
    <source>
        <dbReference type="ARBA" id="ARBA00001946"/>
    </source>
</evidence>